<comment type="caution">
    <text evidence="10">The sequence shown here is derived from an EMBL/GenBank/DDBJ whole genome shotgun (WGS) entry which is preliminary data.</text>
</comment>
<dbReference type="InterPro" id="IPR050245">
    <property type="entry name" value="PrsA_foldase"/>
</dbReference>
<evidence type="ECO:0000256" key="7">
    <source>
        <dbReference type="SAM" id="MobiDB-lite"/>
    </source>
</evidence>
<dbReference type="GO" id="GO:0003755">
    <property type="term" value="F:peptidyl-prolyl cis-trans isomerase activity"/>
    <property type="evidence" value="ECO:0007669"/>
    <property type="project" value="UniProtKB-KW"/>
</dbReference>
<evidence type="ECO:0000313" key="10">
    <source>
        <dbReference type="EMBL" id="EHN09218.1"/>
    </source>
</evidence>
<feature type="domain" description="PpiC" evidence="9">
    <location>
        <begin position="222"/>
        <end position="313"/>
    </location>
</feature>
<accession>H0EAP3</accession>
<dbReference type="InterPro" id="IPR000297">
    <property type="entry name" value="PPIase_PpiC"/>
</dbReference>
<feature type="region of interest" description="Disordered" evidence="7">
    <location>
        <begin position="375"/>
        <end position="396"/>
    </location>
</feature>
<dbReference type="AlphaFoldDB" id="H0EAP3"/>
<comment type="catalytic activity">
    <reaction evidence="1">
        <text>[protein]-peptidylproline (omega=180) = [protein]-peptidylproline (omega=0)</text>
        <dbReference type="Rhea" id="RHEA:16237"/>
        <dbReference type="Rhea" id="RHEA-COMP:10747"/>
        <dbReference type="Rhea" id="RHEA-COMP:10748"/>
        <dbReference type="ChEBI" id="CHEBI:83833"/>
        <dbReference type="ChEBI" id="CHEBI:83834"/>
        <dbReference type="EC" id="5.2.1.8"/>
    </reaction>
</comment>
<dbReference type="Gene3D" id="3.10.50.40">
    <property type="match status" value="1"/>
</dbReference>
<dbReference type="SUPFAM" id="SSF109998">
    <property type="entry name" value="Triger factor/SurA peptide-binding domain-like"/>
    <property type="match status" value="1"/>
</dbReference>
<evidence type="ECO:0000256" key="6">
    <source>
        <dbReference type="PROSITE-ProRule" id="PRU00278"/>
    </source>
</evidence>
<keyword evidence="5 6" id="KW-0413">Isomerase</keyword>
<keyword evidence="11" id="KW-1185">Reference proteome</keyword>
<evidence type="ECO:0000256" key="5">
    <source>
        <dbReference type="ARBA" id="ARBA00023235"/>
    </source>
</evidence>
<reference evidence="10 11" key="1">
    <citation type="journal article" date="2013" name="Biodegradation">
        <title>Quantitative proteomic analysis of ibuprofen-degrading Patulibacter sp. strain I11.</title>
        <authorList>
            <person name="Almeida B."/>
            <person name="Kjeldal H."/>
            <person name="Lolas I."/>
            <person name="Knudsen A.D."/>
            <person name="Carvalho G."/>
            <person name="Nielsen K.L."/>
            <person name="Barreto Crespo M.T."/>
            <person name="Stensballe A."/>
            <person name="Nielsen J.L."/>
        </authorList>
    </citation>
    <scope>NUCLEOTIDE SEQUENCE [LARGE SCALE GENOMIC DNA]</scope>
    <source>
        <strain evidence="10 11">I11</strain>
    </source>
</reference>
<keyword evidence="3 8" id="KW-0732">Signal</keyword>
<proteinExistence type="predicted"/>
<feature type="signal peptide" evidence="8">
    <location>
        <begin position="1"/>
        <end position="23"/>
    </location>
</feature>
<evidence type="ECO:0000256" key="1">
    <source>
        <dbReference type="ARBA" id="ARBA00000971"/>
    </source>
</evidence>
<sequence>MLRHNRTSLAVCAVGIPVAVVLAGCGGGLSADSVAKIDGKDITKAQYEKSFKYATYKANTAQVLAGKNPKMIVPDSPTFKNCIAQLKAQTPKPPKGQPAPSDAQFKANCKNGYDQIKQMAIFDPLLTEVLRKEAEDNDIKISQAELDKGWANYLAQPTAIGGKQNLAKFTKLTGLGVDVLKQDQRNQLILQKLQAKITKEKGKVTDKDVQAYYNKNKAQFTQPETRGLHVVLTKTEAKAKAAKAELDKGAKFATVAKKYSVDQVTRNAGGKLSGVAKGQQERGLETAAFGAKKDELVGPVKTESGWYIVRVDNITPAKVTPFDKVKDLLKQQVTAQKQQTAFTDWQKQIIKDWQGKTECRKGYVAQFCKGYKEPKQPTTAAGAAGGGQQAPATPAG</sequence>
<dbReference type="PROSITE" id="PS50198">
    <property type="entry name" value="PPIC_PPIASE_2"/>
    <property type="match status" value="1"/>
</dbReference>
<dbReference type="PROSITE" id="PS51257">
    <property type="entry name" value="PROKAR_LIPOPROTEIN"/>
    <property type="match status" value="1"/>
</dbReference>
<dbReference type="InterPro" id="IPR027304">
    <property type="entry name" value="Trigger_fact/SurA_dom_sf"/>
</dbReference>
<organism evidence="10 11">
    <name type="scientific">Patulibacter medicamentivorans</name>
    <dbReference type="NCBI Taxonomy" id="1097667"/>
    <lineage>
        <taxon>Bacteria</taxon>
        <taxon>Bacillati</taxon>
        <taxon>Actinomycetota</taxon>
        <taxon>Thermoleophilia</taxon>
        <taxon>Solirubrobacterales</taxon>
        <taxon>Patulibacteraceae</taxon>
        <taxon>Patulibacter</taxon>
    </lineage>
</organism>
<dbReference type="PANTHER" id="PTHR47245:SF1">
    <property type="entry name" value="FOLDASE PROTEIN PRSA"/>
    <property type="match status" value="1"/>
</dbReference>
<dbReference type="Pfam" id="PF13145">
    <property type="entry name" value="Rotamase_2"/>
    <property type="match status" value="1"/>
</dbReference>
<protein>
    <recommendedName>
        <fullName evidence="2">peptidylprolyl isomerase</fullName>
        <ecNumber evidence="2">5.2.1.8</ecNumber>
    </recommendedName>
</protein>
<keyword evidence="4 6" id="KW-0697">Rotamase</keyword>
<dbReference type="Proteomes" id="UP000005143">
    <property type="component" value="Unassembled WGS sequence"/>
</dbReference>
<dbReference type="InterPro" id="IPR046357">
    <property type="entry name" value="PPIase_dom_sf"/>
</dbReference>
<dbReference type="OrthoDB" id="14196at2"/>
<dbReference type="EC" id="5.2.1.8" evidence="2"/>
<evidence type="ECO:0000313" key="11">
    <source>
        <dbReference type="Proteomes" id="UP000005143"/>
    </source>
</evidence>
<evidence type="ECO:0000256" key="3">
    <source>
        <dbReference type="ARBA" id="ARBA00022729"/>
    </source>
</evidence>
<name>H0EAP3_9ACTN</name>
<dbReference type="RefSeq" id="WP_007578392.1">
    <property type="nucleotide sequence ID" value="NZ_AGUD01000297.1"/>
</dbReference>
<dbReference type="SUPFAM" id="SSF54534">
    <property type="entry name" value="FKBP-like"/>
    <property type="match status" value="1"/>
</dbReference>
<evidence type="ECO:0000256" key="2">
    <source>
        <dbReference type="ARBA" id="ARBA00013194"/>
    </source>
</evidence>
<dbReference type="PROSITE" id="PS01096">
    <property type="entry name" value="PPIC_PPIASE_1"/>
    <property type="match status" value="1"/>
</dbReference>
<gene>
    <name evidence="10" type="ORF">PAI11_39170</name>
</gene>
<evidence type="ECO:0000259" key="9">
    <source>
        <dbReference type="PROSITE" id="PS50198"/>
    </source>
</evidence>
<dbReference type="EMBL" id="AGUD01000297">
    <property type="protein sequence ID" value="EHN09218.1"/>
    <property type="molecule type" value="Genomic_DNA"/>
</dbReference>
<feature type="chain" id="PRO_5039727410" description="peptidylprolyl isomerase" evidence="8">
    <location>
        <begin position="24"/>
        <end position="396"/>
    </location>
</feature>
<dbReference type="InterPro" id="IPR023058">
    <property type="entry name" value="PPIase_PpiC_CS"/>
</dbReference>
<dbReference type="PANTHER" id="PTHR47245">
    <property type="entry name" value="PEPTIDYLPROLYL ISOMERASE"/>
    <property type="match status" value="1"/>
</dbReference>
<evidence type="ECO:0000256" key="4">
    <source>
        <dbReference type="ARBA" id="ARBA00023110"/>
    </source>
</evidence>
<evidence type="ECO:0000256" key="8">
    <source>
        <dbReference type="SAM" id="SignalP"/>
    </source>
</evidence>